<organism evidence="1">
    <name type="scientific">Phage sp. ctGns7</name>
    <dbReference type="NCBI Taxonomy" id="2828003"/>
    <lineage>
        <taxon>Viruses</taxon>
    </lineage>
</organism>
<protein>
    <submittedName>
        <fullName evidence="1">Uncharacterized protein</fullName>
    </submittedName>
</protein>
<dbReference type="EMBL" id="BK032555">
    <property type="protein sequence ID" value="DAF47530.1"/>
    <property type="molecule type" value="Genomic_DNA"/>
</dbReference>
<reference evidence="1" key="1">
    <citation type="journal article" date="2021" name="Proc. Natl. Acad. Sci. U.S.A.">
        <title>A Catalog of Tens of Thousands of Viruses from Human Metagenomes Reveals Hidden Associations with Chronic Diseases.</title>
        <authorList>
            <person name="Tisza M.J."/>
            <person name="Buck C.B."/>
        </authorList>
    </citation>
    <scope>NUCLEOTIDE SEQUENCE</scope>
    <source>
        <strain evidence="1">CtGns7</strain>
    </source>
</reference>
<sequence length="53" mass="6038">MTDIQEEKVDEIKRSLDRVYFYTDAGDCVVITGSKNGDLVTYDIYSNGWATKI</sequence>
<proteinExistence type="predicted"/>
<accession>A0A8S5S9Y4</accession>
<name>A0A8S5S9Y4_9VIRU</name>
<evidence type="ECO:0000313" key="1">
    <source>
        <dbReference type="EMBL" id="DAF47530.1"/>
    </source>
</evidence>